<proteinExistence type="predicted"/>
<accession>A0A426Y187</accession>
<name>A0A426Y187_ENSVE</name>
<sequence>CTTAASMATTLARICLCDRCHRRTWLSLAHDHYCMSWLLDMAFASHGCDQPLVVDPRVSVARCGCPRNRPNAQLGPSVAWSPLLLCTHTLLSEVLP</sequence>
<reference evidence="1 2" key="1">
    <citation type="journal article" date="2014" name="Agronomy (Basel)">
        <title>A Draft Genome Sequence for Ensete ventricosum, the Drought-Tolerant Tree Against Hunger.</title>
        <authorList>
            <person name="Harrison J."/>
            <person name="Moore K.A."/>
            <person name="Paszkiewicz K."/>
            <person name="Jones T."/>
            <person name="Grant M."/>
            <person name="Ambacheew D."/>
            <person name="Muzemil S."/>
            <person name="Studholme D.J."/>
        </authorList>
    </citation>
    <scope>NUCLEOTIDE SEQUENCE [LARGE SCALE GENOMIC DNA]</scope>
</reference>
<dbReference type="AlphaFoldDB" id="A0A426Y187"/>
<feature type="non-terminal residue" evidence="1">
    <location>
        <position position="1"/>
    </location>
</feature>
<dbReference type="Proteomes" id="UP000287651">
    <property type="component" value="Unassembled WGS sequence"/>
</dbReference>
<dbReference type="EMBL" id="AMZH03015808">
    <property type="protein sequence ID" value="RRT45482.1"/>
    <property type="molecule type" value="Genomic_DNA"/>
</dbReference>
<gene>
    <name evidence="1" type="ORF">B296_00055128</name>
</gene>
<organism evidence="1 2">
    <name type="scientific">Ensete ventricosum</name>
    <name type="common">Abyssinian banana</name>
    <name type="synonym">Musa ensete</name>
    <dbReference type="NCBI Taxonomy" id="4639"/>
    <lineage>
        <taxon>Eukaryota</taxon>
        <taxon>Viridiplantae</taxon>
        <taxon>Streptophyta</taxon>
        <taxon>Embryophyta</taxon>
        <taxon>Tracheophyta</taxon>
        <taxon>Spermatophyta</taxon>
        <taxon>Magnoliopsida</taxon>
        <taxon>Liliopsida</taxon>
        <taxon>Zingiberales</taxon>
        <taxon>Musaceae</taxon>
        <taxon>Ensete</taxon>
    </lineage>
</organism>
<evidence type="ECO:0000313" key="1">
    <source>
        <dbReference type="EMBL" id="RRT45482.1"/>
    </source>
</evidence>
<evidence type="ECO:0000313" key="2">
    <source>
        <dbReference type="Proteomes" id="UP000287651"/>
    </source>
</evidence>
<comment type="caution">
    <text evidence="1">The sequence shown here is derived from an EMBL/GenBank/DDBJ whole genome shotgun (WGS) entry which is preliminary data.</text>
</comment>
<protein>
    <submittedName>
        <fullName evidence="1">Uncharacterized protein</fullName>
    </submittedName>
</protein>